<feature type="binding site" evidence="7">
    <location>
        <position position="231"/>
    </location>
    <ligand>
        <name>L-aspartate</name>
        <dbReference type="ChEBI" id="CHEBI:29991"/>
    </ligand>
</feature>
<evidence type="ECO:0000313" key="10">
    <source>
        <dbReference type="EMBL" id="BAH83156.1"/>
    </source>
</evidence>
<dbReference type="InterPro" id="IPR006132">
    <property type="entry name" value="Asp/Orn_carbamoyltranf_P-bd"/>
</dbReference>
<dbReference type="GO" id="GO:0005829">
    <property type="term" value="C:cytosol"/>
    <property type="evidence" value="ECO:0007669"/>
    <property type="project" value="TreeGrafter"/>
</dbReference>
<dbReference type="EC" id="2.1.3.2" evidence="7"/>
<dbReference type="STRING" id="476281.ICMP_301"/>
<dbReference type="NCBIfam" id="NF002032">
    <property type="entry name" value="PRK00856.1"/>
    <property type="match status" value="1"/>
</dbReference>
<dbReference type="FunFam" id="3.40.50.1370:FF:000001">
    <property type="entry name" value="Aspartate carbamoyltransferase"/>
    <property type="match status" value="1"/>
</dbReference>
<evidence type="ECO:0000256" key="4">
    <source>
        <dbReference type="ARBA" id="ARBA00022975"/>
    </source>
</evidence>
<comment type="similarity">
    <text evidence="2 7">Belongs to the aspartate/ornithine carbamoyltransferase superfamily. ATCase family.</text>
</comment>
<dbReference type="PANTHER" id="PTHR45753:SF6">
    <property type="entry name" value="ASPARTATE CARBAMOYLTRANSFERASE"/>
    <property type="match status" value="1"/>
</dbReference>
<feature type="domain" description="Aspartate/ornithine carbamoyltransferase carbamoyl-P binding" evidence="9">
    <location>
        <begin position="8"/>
        <end position="149"/>
    </location>
</feature>
<gene>
    <name evidence="7 10" type="primary">pyrB</name>
    <name evidence="10" type="ORF">ICMP_301</name>
</gene>
<feature type="binding site" evidence="7">
    <location>
        <position position="136"/>
    </location>
    <ligand>
        <name>carbamoyl phosphate</name>
        <dbReference type="ChEBI" id="CHEBI:58228"/>
    </ligand>
</feature>
<feature type="binding site" evidence="7">
    <location>
        <position position="169"/>
    </location>
    <ligand>
        <name>L-aspartate</name>
        <dbReference type="ChEBI" id="CHEBI:29991"/>
    </ligand>
</feature>
<dbReference type="InterPro" id="IPR002082">
    <property type="entry name" value="Asp_carbamoyltransf"/>
</dbReference>
<dbReference type="PANTHER" id="PTHR45753">
    <property type="entry name" value="ORNITHINE CARBAMOYLTRANSFERASE, MITOCHONDRIAL"/>
    <property type="match status" value="1"/>
</dbReference>
<feature type="binding site" evidence="7">
    <location>
        <position position="57"/>
    </location>
    <ligand>
        <name>carbamoyl phosphate</name>
        <dbReference type="ChEBI" id="CHEBI:58228"/>
    </ligand>
</feature>
<evidence type="ECO:0000256" key="3">
    <source>
        <dbReference type="ARBA" id="ARBA00022679"/>
    </source>
</evidence>
<evidence type="ECO:0000256" key="7">
    <source>
        <dbReference type="HAMAP-Rule" id="MF_00001"/>
    </source>
</evidence>
<dbReference type="UniPathway" id="UPA00070">
    <property type="reaction ID" value="UER00116"/>
</dbReference>
<accession>C5WCV0</accession>
<keyword evidence="3 7" id="KW-0808">Transferase</keyword>
<dbReference type="OrthoDB" id="9774690at2"/>
<evidence type="ECO:0000256" key="6">
    <source>
        <dbReference type="ARBA" id="ARBA00048859"/>
    </source>
</evidence>
<dbReference type="Proteomes" id="UP000061704">
    <property type="component" value="Chromosome"/>
</dbReference>
<dbReference type="Pfam" id="PF02729">
    <property type="entry name" value="OTCace_N"/>
    <property type="match status" value="1"/>
</dbReference>
<comment type="subunit">
    <text evidence="7">Heterododecamer (2C3:3R2) of six catalytic PyrB chains organized as two trimers (C3), and six regulatory PyrI chains organized as three dimers (R2).</text>
</comment>
<organism evidence="10 11">
    <name type="scientific">Candidatus Ishikawaella capsulata Mpkobe</name>
    <dbReference type="NCBI Taxonomy" id="476281"/>
    <lineage>
        <taxon>Bacteria</taxon>
        <taxon>Pseudomonadati</taxon>
        <taxon>Pseudomonadota</taxon>
        <taxon>Gammaproteobacteria</taxon>
        <taxon>Enterobacterales</taxon>
        <taxon>Enterobacteriaceae</taxon>
        <taxon>Candidatus Ishikawella</taxon>
    </lineage>
</organism>
<dbReference type="GO" id="GO:0006207">
    <property type="term" value="P:'de novo' pyrimidine nucleobase biosynthetic process"/>
    <property type="evidence" value="ECO:0007669"/>
    <property type="project" value="InterPro"/>
</dbReference>
<dbReference type="GO" id="GO:0006520">
    <property type="term" value="P:amino acid metabolic process"/>
    <property type="evidence" value="ECO:0007669"/>
    <property type="project" value="InterPro"/>
</dbReference>
<feature type="binding site" evidence="7">
    <location>
        <position position="270"/>
    </location>
    <ligand>
        <name>carbamoyl phosphate</name>
        <dbReference type="ChEBI" id="CHEBI:58228"/>
    </ligand>
</feature>
<feature type="binding site" evidence="7">
    <location>
        <position position="86"/>
    </location>
    <ligand>
        <name>L-aspartate</name>
        <dbReference type="ChEBI" id="CHEBI:29991"/>
    </ligand>
</feature>
<feature type="domain" description="Aspartate/ornithine carbamoyltransferase Asp/Orn-binding" evidence="8">
    <location>
        <begin position="156"/>
        <end position="304"/>
    </location>
</feature>
<dbReference type="KEGG" id="icp:ICMP_301"/>
<dbReference type="GO" id="GO:0016597">
    <property type="term" value="F:amino acid binding"/>
    <property type="evidence" value="ECO:0007669"/>
    <property type="project" value="InterPro"/>
</dbReference>
<keyword evidence="4 7" id="KW-0665">Pyrimidine biosynthesis</keyword>
<dbReference type="InterPro" id="IPR006131">
    <property type="entry name" value="Asp_carbamoyltransf_Asp/Orn-bd"/>
</dbReference>
<dbReference type="GO" id="GO:0004070">
    <property type="term" value="F:aspartate carbamoyltransferase activity"/>
    <property type="evidence" value="ECO:0007669"/>
    <property type="project" value="UniProtKB-UniRule"/>
</dbReference>
<name>C5WCV0_9ENTR</name>
<dbReference type="PROSITE" id="PS00097">
    <property type="entry name" value="CARBAMOYLTRANSFERASE"/>
    <property type="match status" value="1"/>
</dbReference>
<evidence type="ECO:0000256" key="5">
    <source>
        <dbReference type="ARBA" id="ARBA00043884"/>
    </source>
</evidence>
<feature type="binding site" evidence="7">
    <location>
        <position position="269"/>
    </location>
    <ligand>
        <name>carbamoyl phosphate</name>
        <dbReference type="ChEBI" id="CHEBI:58228"/>
    </ligand>
</feature>
<dbReference type="NCBIfam" id="TIGR00670">
    <property type="entry name" value="asp_carb_tr"/>
    <property type="match status" value="1"/>
</dbReference>
<dbReference type="SUPFAM" id="SSF53671">
    <property type="entry name" value="Aspartate/ornithine carbamoyltransferase"/>
    <property type="match status" value="1"/>
</dbReference>
<dbReference type="FunFam" id="3.40.50.1370:FF:000002">
    <property type="entry name" value="Aspartate carbamoyltransferase 2"/>
    <property type="match status" value="1"/>
</dbReference>
<dbReference type="HAMAP" id="MF_00001">
    <property type="entry name" value="Asp_carb_tr"/>
    <property type="match status" value="1"/>
</dbReference>
<evidence type="ECO:0000256" key="2">
    <source>
        <dbReference type="ARBA" id="ARBA00008896"/>
    </source>
</evidence>
<comment type="pathway">
    <text evidence="1 7">Pyrimidine metabolism; UMP biosynthesis via de novo pathway; (S)-dihydroorotate from bicarbonate: step 2/3.</text>
</comment>
<comment type="function">
    <text evidence="5 7">Catalyzes the condensation of carbamoyl phosphate and aspartate to form carbamoyl aspartate and inorganic phosphate, the committed step in the de novo pyrimidine nucleotide biosynthesis pathway.</text>
</comment>
<dbReference type="AlphaFoldDB" id="C5WCV0"/>
<dbReference type="Gene3D" id="3.40.50.1370">
    <property type="entry name" value="Aspartate/ornithine carbamoyltransferase"/>
    <property type="match status" value="2"/>
</dbReference>
<dbReference type="RefSeq" id="WP_041069181.1">
    <property type="nucleotide sequence ID" value="NZ_AP010872.1"/>
</dbReference>
<evidence type="ECO:0000256" key="1">
    <source>
        <dbReference type="ARBA" id="ARBA00004852"/>
    </source>
</evidence>
<keyword evidence="11" id="KW-1185">Reference proteome</keyword>
<evidence type="ECO:0000259" key="8">
    <source>
        <dbReference type="Pfam" id="PF00185"/>
    </source>
</evidence>
<feature type="binding site" evidence="7">
    <location>
        <position position="56"/>
    </location>
    <ligand>
        <name>carbamoyl phosphate</name>
        <dbReference type="ChEBI" id="CHEBI:58228"/>
    </ligand>
</feature>
<dbReference type="PRINTS" id="PR00101">
    <property type="entry name" value="ATCASE"/>
</dbReference>
<feature type="binding site" evidence="7">
    <location>
        <position position="139"/>
    </location>
    <ligand>
        <name>carbamoyl phosphate</name>
        <dbReference type="ChEBI" id="CHEBI:58228"/>
    </ligand>
</feature>
<dbReference type="InterPro" id="IPR006130">
    <property type="entry name" value="Asp/Orn_carbamoylTrfase"/>
</dbReference>
<reference evidence="10 11" key="1">
    <citation type="journal article" date="2011" name="Genome Biol. Evol.">
        <title>Reductive evolution of bacterial genome in insect gut environment.</title>
        <authorList>
            <person name="Nikoh N."/>
            <person name="Hosokawa T."/>
            <person name="Ohshima K."/>
            <person name="Hattori M."/>
            <person name="Fukatsu T."/>
        </authorList>
    </citation>
    <scope>NUCLEOTIDE SEQUENCE [LARGE SCALE GENOMIC DNA]</scope>
    <source>
        <strain evidence="10 11">Mpkobe</strain>
    </source>
</reference>
<dbReference type="InterPro" id="IPR036901">
    <property type="entry name" value="Asp/Orn_carbamoylTrfase_sf"/>
</dbReference>
<protein>
    <recommendedName>
        <fullName evidence="7">Aspartate carbamoyltransferase</fullName>
        <ecNumber evidence="7">2.1.3.2</ecNumber>
    </recommendedName>
    <alternativeName>
        <fullName evidence="7">Aspartate transcarbamylase</fullName>
        <shortName evidence="7">ATCase</shortName>
    </alternativeName>
</protein>
<dbReference type="PRINTS" id="PR00100">
    <property type="entry name" value="AOTCASE"/>
</dbReference>
<dbReference type="HOGENOM" id="CLU_043846_1_2_6"/>
<sequence>MSNPLYRKHIISIDDFTKEELELVLYRTARFKDNLQESQPLKNNVIGSCFFEASTRTRLSFESAIHRLGASVIGFADANNTSLNKKGETFTDTILVISTYVDAIVLRHPQEGAARLATKISGGIPIINAGDGANQHPTQTLLDLFSIQETQDRLSNLNVAIVGDLKYGRTVHSLTQALAKFTNNRFFFISPHLLSMPSYITNMLDEKNISWSSHDSIEEVIPSLDIIYMTRIQKERLDPSEYSNIKSHFILRSENLLQARENMKILHPLPRLDEITTDVDNTPYAYYFKQARNGLFTRQALLSLLLNNN</sequence>
<proteinExistence type="inferred from homology"/>
<dbReference type="EMBL" id="AP010872">
    <property type="protein sequence ID" value="BAH83156.1"/>
    <property type="molecule type" value="Genomic_DNA"/>
</dbReference>
<evidence type="ECO:0000313" key="11">
    <source>
        <dbReference type="Proteomes" id="UP000061704"/>
    </source>
</evidence>
<comment type="catalytic activity">
    <reaction evidence="6 7">
        <text>carbamoyl phosphate + L-aspartate = N-carbamoyl-L-aspartate + phosphate + H(+)</text>
        <dbReference type="Rhea" id="RHEA:20013"/>
        <dbReference type="ChEBI" id="CHEBI:15378"/>
        <dbReference type="ChEBI" id="CHEBI:29991"/>
        <dbReference type="ChEBI" id="CHEBI:32814"/>
        <dbReference type="ChEBI" id="CHEBI:43474"/>
        <dbReference type="ChEBI" id="CHEBI:58228"/>
        <dbReference type="EC" id="2.1.3.2"/>
    </reaction>
</comment>
<evidence type="ECO:0000259" key="9">
    <source>
        <dbReference type="Pfam" id="PF02729"/>
    </source>
</evidence>
<dbReference type="Pfam" id="PF00185">
    <property type="entry name" value="OTCace"/>
    <property type="match status" value="1"/>
</dbReference>
<dbReference type="GO" id="GO:0044205">
    <property type="term" value="P:'de novo' UMP biosynthetic process"/>
    <property type="evidence" value="ECO:0007669"/>
    <property type="project" value="UniProtKB-UniRule"/>
</dbReference>
<feature type="binding site" evidence="7">
    <location>
        <position position="107"/>
    </location>
    <ligand>
        <name>carbamoyl phosphate</name>
        <dbReference type="ChEBI" id="CHEBI:58228"/>
    </ligand>
</feature>